<evidence type="ECO:0000313" key="12">
    <source>
        <dbReference type="EMBL" id="OPA92507.1"/>
    </source>
</evidence>
<keyword evidence="8 11" id="KW-0808">Transferase</keyword>
<comment type="catalytic activity">
    <reaction evidence="10 11">
        <text>a lipid X + a UDP-2-N,3-O-bis[(3R)-3-hydroxyacyl]-alpha-D-glucosamine = a lipid A disaccharide + UDP + H(+)</text>
        <dbReference type="Rhea" id="RHEA:67828"/>
        <dbReference type="ChEBI" id="CHEBI:15378"/>
        <dbReference type="ChEBI" id="CHEBI:58223"/>
        <dbReference type="ChEBI" id="CHEBI:137748"/>
        <dbReference type="ChEBI" id="CHEBI:176338"/>
        <dbReference type="ChEBI" id="CHEBI:176343"/>
        <dbReference type="EC" id="2.4.1.182"/>
    </reaction>
</comment>
<dbReference type="OrthoDB" id="9801642at2"/>
<dbReference type="UniPathway" id="UPA00973"/>
<evidence type="ECO:0000256" key="4">
    <source>
        <dbReference type="ARBA" id="ARBA00020902"/>
    </source>
</evidence>
<evidence type="ECO:0000256" key="9">
    <source>
        <dbReference type="ARBA" id="ARBA00023098"/>
    </source>
</evidence>
<evidence type="ECO:0000256" key="6">
    <source>
        <dbReference type="ARBA" id="ARBA00022556"/>
    </source>
</evidence>
<dbReference type="EC" id="2.4.1.182" evidence="3 11"/>
<dbReference type="GO" id="GO:0008915">
    <property type="term" value="F:lipid-A-disaccharide synthase activity"/>
    <property type="evidence" value="ECO:0007669"/>
    <property type="project" value="UniProtKB-UniRule"/>
</dbReference>
<dbReference type="RefSeq" id="WP_078741100.1">
    <property type="nucleotide sequence ID" value="NZ_MSDF01000021.1"/>
</dbReference>
<keyword evidence="6 11" id="KW-0441">Lipid A biosynthesis</keyword>
<dbReference type="GO" id="GO:0009245">
    <property type="term" value="P:lipid A biosynthetic process"/>
    <property type="evidence" value="ECO:0007669"/>
    <property type="project" value="UniProtKB-UniRule"/>
</dbReference>
<dbReference type="SUPFAM" id="SSF53756">
    <property type="entry name" value="UDP-Glycosyltransferase/glycogen phosphorylase"/>
    <property type="match status" value="1"/>
</dbReference>
<proteinExistence type="inferred from homology"/>
<comment type="caution">
    <text evidence="12">The sequence shown here is derived from an EMBL/GenBank/DDBJ whole genome shotgun (WGS) entry which is preliminary data.</text>
</comment>
<dbReference type="Gene3D" id="3.40.50.2000">
    <property type="entry name" value="Glycogen Phosphorylase B"/>
    <property type="match status" value="1"/>
</dbReference>
<reference evidence="12 13" key="1">
    <citation type="submission" date="2016-12" db="EMBL/GenBank/DDBJ databases">
        <title>Draft genome sequences of seven strains of Pseudomonas fluorescens that produce 4-formylaminooxyvinylglycine.</title>
        <authorList>
            <person name="Okrent R.A."/>
            <person name="Manning V.A."/>
            <person name="Trippe K.M."/>
        </authorList>
    </citation>
    <scope>NUCLEOTIDE SEQUENCE [LARGE SCALE GENOMIC DNA]</scope>
    <source>
        <strain evidence="12 13">P5A</strain>
    </source>
</reference>
<dbReference type="EMBL" id="MSDF01000021">
    <property type="protein sequence ID" value="OPA92507.1"/>
    <property type="molecule type" value="Genomic_DNA"/>
</dbReference>
<keyword evidence="5 11" id="KW-0444">Lipid biosynthesis</keyword>
<comment type="similarity">
    <text evidence="2 11">Belongs to the LpxB family.</text>
</comment>
<comment type="function">
    <text evidence="1 11">Condensation of UDP-2,3-diacylglucosamine and 2,3-diacylglucosamine-1-phosphate to form lipid A disaccharide, a precursor of lipid A, a phosphorylated glycolipid that anchors the lipopolysaccharide to the outer membrane of the cell.</text>
</comment>
<name>A0A1T2YKA9_PSEFL</name>
<evidence type="ECO:0000313" key="13">
    <source>
        <dbReference type="Proteomes" id="UP000190965"/>
    </source>
</evidence>
<evidence type="ECO:0000256" key="3">
    <source>
        <dbReference type="ARBA" id="ARBA00012687"/>
    </source>
</evidence>
<accession>A0A1T2YKA9</accession>
<dbReference type="GO" id="GO:0005543">
    <property type="term" value="F:phospholipid binding"/>
    <property type="evidence" value="ECO:0007669"/>
    <property type="project" value="TreeGrafter"/>
</dbReference>
<organism evidence="12 13">
    <name type="scientific">Pseudomonas fluorescens</name>
    <dbReference type="NCBI Taxonomy" id="294"/>
    <lineage>
        <taxon>Bacteria</taxon>
        <taxon>Pseudomonadati</taxon>
        <taxon>Pseudomonadota</taxon>
        <taxon>Gammaproteobacteria</taxon>
        <taxon>Pseudomonadales</taxon>
        <taxon>Pseudomonadaceae</taxon>
        <taxon>Pseudomonas</taxon>
    </lineage>
</organism>
<gene>
    <name evidence="11" type="primary">lpxB</name>
    <name evidence="12" type="ORF">BFW87_18040</name>
</gene>
<evidence type="ECO:0000256" key="8">
    <source>
        <dbReference type="ARBA" id="ARBA00022679"/>
    </source>
</evidence>
<evidence type="ECO:0000256" key="10">
    <source>
        <dbReference type="ARBA" id="ARBA00048975"/>
    </source>
</evidence>
<dbReference type="Pfam" id="PF02684">
    <property type="entry name" value="LpxB"/>
    <property type="match status" value="1"/>
</dbReference>
<evidence type="ECO:0000256" key="11">
    <source>
        <dbReference type="HAMAP-Rule" id="MF_00392"/>
    </source>
</evidence>
<dbReference type="GO" id="GO:0016020">
    <property type="term" value="C:membrane"/>
    <property type="evidence" value="ECO:0007669"/>
    <property type="project" value="GOC"/>
</dbReference>
<evidence type="ECO:0000256" key="1">
    <source>
        <dbReference type="ARBA" id="ARBA00002056"/>
    </source>
</evidence>
<comment type="pathway">
    <text evidence="11">Bacterial outer membrane biogenesis; LPS lipid A biosynthesis.</text>
</comment>
<keyword evidence="9 11" id="KW-0443">Lipid metabolism</keyword>
<dbReference type="AlphaFoldDB" id="A0A1T2YKA9"/>
<dbReference type="PANTHER" id="PTHR30372:SF4">
    <property type="entry name" value="LIPID-A-DISACCHARIDE SYNTHASE, MITOCHONDRIAL-RELATED"/>
    <property type="match status" value="1"/>
</dbReference>
<dbReference type="InterPro" id="IPR003835">
    <property type="entry name" value="Glyco_trans_19"/>
</dbReference>
<evidence type="ECO:0000256" key="2">
    <source>
        <dbReference type="ARBA" id="ARBA00007868"/>
    </source>
</evidence>
<dbReference type="Proteomes" id="UP000190965">
    <property type="component" value="Unassembled WGS sequence"/>
</dbReference>
<evidence type="ECO:0000256" key="5">
    <source>
        <dbReference type="ARBA" id="ARBA00022516"/>
    </source>
</evidence>
<evidence type="ECO:0000256" key="7">
    <source>
        <dbReference type="ARBA" id="ARBA00022676"/>
    </source>
</evidence>
<protein>
    <recommendedName>
        <fullName evidence="4 11">Lipid-A-disaccharide synthase</fullName>
        <ecNumber evidence="3 11">2.4.1.182</ecNumber>
    </recommendedName>
</protein>
<dbReference type="PANTHER" id="PTHR30372">
    <property type="entry name" value="LIPID-A-DISACCHARIDE SYNTHASE"/>
    <property type="match status" value="1"/>
</dbReference>
<sequence length="379" mass="41492">MANLRIALVAGEASGDILGAGLMRALKVQHPAVEFIGVGGPLMQAEGLTSYFPMERLSVMGLVEVLGRLRELLARRKLLIQTLIEEKPDVFIGIDAPDFTLNIELKLRQAGIKTVHYVSPSVWAWRQKRVLKIREGCDLMLTLLPFEARFYEEKGVPVRFVGHTLADTIPLQADRAAARAELGLPDGPLVALMPGSRGGEVGRLGALFFDAAKRLQALKPGVRFVLPCASPQRRAQIETLLEGRDLPLTLLDGQSHLALAACDAVLIASGTATLEALLYKRPMVVAYRLAPLTFWILKRMVKSPYISLPNLLAQRLLVPELLQDDATPEALAQTLLPLIDGGEEQTRGFDDIHRTLRRDASNQAADAVLTLIGQKQDTL</sequence>
<dbReference type="HAMAP" id="MF_00392">
    <property type="entry name" value="LpxB"/>
    <property type="match status" value="1"/>
</dbReference>
<keyword evidence="7 11" id="KW-0328">Glycosyltransferase</keyword>
<dbReference type="NCBIfam" id="TIGR00215">
    <property type="entry name" value="lpxB"/>
    <property type="match status" value="1"/>
</dbReference>